<gene>
    <name evidence="2" type="ORF">I4I81_25540</name>
</gene>
<proteinExistence type="predicted"/>
<evidence type="ECO:0000313" key="2">
    <source>
        <dbReference type="EMBL" id="MBW0137598.1"/>
    </source>
</evidence>
<evidence type="ECO:0000313" key="3">
    <source>
        <dbReference type="Proteomes" id="UP000694287"/>
    </source>
</evidence>
<reference evidence="2 3" key="1">
    <citation type="submission" date="2020-11" db="EMBL/GenBank/DDBJ databases">
        <title>Pseudonocardia abyssalis sp. nov. and Pseudonocardia oceani sp. nov., description and phylogenomic analysis of two novel actinomycetes isolated from the deep Southern Ocean.</title>
        <authorList>
            <person name="Parra J."/>
        </authorList>
    </citation>
    <scope>NUCLEOTIDE SEQUENCE [LARGE SCALE GENOMIC DNA]</scope>
    <source>
        <strain evidence="2 3">KRD-168</strain>
    </source>
</reference>
<accession>A0ABS6UZD0</accession>
<organism evidence="2 3">
    <name type="scientific">Pseudonocardia abyssalis</name>
    <dbReference type="NCBI Taxonomy" id="2792008"/>
    <lineage>
        <taxon>Bacteria</taxon>
        <taxon>Bacillati</taxon>
        <taxon>Actinomycetota</taxon>
        <taxon>Actinomycetes</taxon>
        <taxon>Pseudonocardiales</taxon>
        <taxon>Pseudonocardiaceae</taxon>
        <taxon>Pseudonocardia</taxon>
    </lineage>
</organism>
<dbReference type="RefSeq" id="WP_218604101.1">
    <property type="nucleotide sequence ID" value="NZ_JADQDJ010000189.1"/>
</dbReference>
<name>A0ABS6UZD0_9PSEU</name>
<feature type="domain" description="Cupin type-2" evidence="1">
    <location>
        <begin position="43"/>
        <end position="112"/>
    </location>
</feature>
<protein>
    <submittedName>
        <fullName evidence="2">Cupin domain-containing protein</fullName>
    </submittedName>
</protein>
<evidence type="ECO:0000259" key="1">
    <source>
        <dbReference type="Pfam" id="PF07883"/>
    </source>
</evidence>
<sequence>MSLPGPDAVIRTVAEQAVITSPVMTTVIVAPGSTTEQEYGLFEVRLSPGAPGALPHYHEGFSESFYVLSGRLAVRTGDLWTSAGSGDLVRVPRRGVHAFRPDGDDETRFLILFTPAGQPREEYFAEMAALADRDVPPTTAEIDAIALRHDQVNLR</sequence>
<dbReference type="PANTHER" id="PTHR36440:SF1">
    <property type="entry name" value="PUTATIVE (AFU_ORTHOLOGUE AFUA_8G07350)-RELATED"/>
    <property type="match status" value="1"/>
</dbReference>
<dbReference type="Proteomes" id="UP000694287">
    <property type="component" value="Unassembled WGS sequence"/>
</dbReference>
<comment type="caution">
    <text evidence="2">The sequence shown here is derived from an EMBL/GenBank/DDBJ whole genome shotgun (WGS) entry which is preliminary data.</text>
</comment>
<dbReference type="InterPro" id="IPR013096">
    <property type="entry name" value="Cupin_2"/>
</dbReference>
<dbReference type="InterPro" id="IPR053146">
    <property type="entry name" value="QDO-like"/>
</dbReference>
<dbReference type="EMBL" id="JADQDK010000001">
    <property type="protein sequence ID" value="MBW0137598.1"/>
    <property type="molecule type" value="Genomic_DNA"/>
</dbReference>
<dbReference type="PANTHER" id="PTHR36440">
    <property type="entry name" value="PUTATIVE (AFU_ORTHOLOGUE AFUA_8G07350)-RELATED"/>
    <property type="match status" value="1"/>
</dbReference>
<dbReference type="Pfam" id="PF07883">
    <property type="entry name" value="Cupin_2"/>
    <property type="match status" value="1"/>
</dbReference>
<keyword evidence="3" id="KW-1185">Reference proteome</keyword>